<dbReference type="AlphaFoldDB" id="A0A6J8CRI7"/>
<feature type="transmembrane region" description="Helical" evidence="2">
    <location>
        <begin position="209"/>
        <end position="233"/>
    </location>
</feature>
<keyword evidence="2" id="KW-0472">Membrane</keyword>
<keyword evidence="2" id="KW-1133">Transmembrane helix</keyword>
<evidence type="ECO:0000259" key="4">
    <source>
        <dbReference type="SMART" id="SM00409"/>
    </source>
</evidence>
<feature type="chain" id="PRO_5026909243" description="Immunoglobulin domain-containing protein" evidence="3">
    <location>
        <begin position="21"/>
        <end position="478"/>
    </location>
</feature>
<proteinExistence type="predicted"/>
<dbReference type="InterPro" id="IPR003599">
    <property type="entry name" value="Ig_sub"/>
</dbReference>
<evidence type="ECO:0000256" key="3">
    <source>
        <dbReference type="SAM" id="SignalP"/>
    </source>
</evidence>
<evidence type="ECO:0000256" key="1">
    <source>
        <dbReference type="SAM" id="MobiDB-lite"/>
    </source>
</evidence>
<organism evidence="5 6">
    <name type="scientific">Mytilus coruscus</name>
    <name type="common">Sea mussel</name>
    <dbReference type="NCBI Taxonomy" id="42192"/>
    <lineage>
        <taxon>Eukaryota</taxon>
        <taxon>Metazoa</taxon>
        <taxon>Spiralia</taxon>
        <taxon>Lophotrochozoa</taxon>
        <taxon>Mollusca</taxon>
        <taxon>Bivalvia</taxon>
        <taxon>Autobranchia</taxon>
        <taxon>Pteriomorphia</taxon>
        <taxon>Mytilida</taxon>
        <taxon>Mytiloidea</taxon>
        <taxon>Mytilidae</taxon>
        <taxon>Mytilinae</taxon>
        <taxon>Mytilus</taxon>
    </lineage>
</organism>
<evidence type="ECO:0000313" key="5">
    <source>
        <dbReference type="EMBL" id="CAC5397917.1"/>
    </source>
</evidence>
<feature type="region of interest" description="Disordered" evidence="1">
    <location>
        <begin position="329"/>
        <end position="369"/>
    </location>
</feature>
<protein>
    <recommendedName>
        <fullName evidence="4">Immunoglobulin domain-containing protein</fullName>
    </recommendedName>
</protein>
<evidence type="ECO:0000313" key="6">
    <source>
        <dbReference type="Proteomes" id="UP000507470"/>
    </source>
</evidence>
<dbReference type="InterPro" id="IPR036179">
    <property type="entry name" value="Ig-like_dom_sf"/>
</dbReference>
<feature type="compositionally biased region" description="Polar residues" evidence="1">
    <location>
        <begin position="428"/>
        <end position="447"/>
    </location>
</feature>
<dbReference type="Gene3D" id="2.60.40.10">
    <property type="entry name" value="Immunoglobulins"/>
    <property type="match status" value="1"/>
</dbReference>
<evidence type="ECO:0000256" key="2">
    <source>
        <dbReference type="SAM" id="Phobius"/>
    </source>
</evidence>
<sequence>MKAYLLFILVSLQYAALFVGGRMNKTEYVNLGETITLRCRNSGASTSLWRRKDYFISDGLNINPNAYGYDRLRIIEDLMKGEYNLEISNITEEDLGLYCCEVLINIVAKQTKVRLRLQYQTNGTQKTDEYINKGKEPTTINGAIITDKLSQTEIQNTTKRSVDSTVNETFATTDLQTSKPTDIKPSTIIHNEAIDSIRPETGFSSNEKLVYYGLLAGGLVLVLCLSVTCNICIIHKYKTGNLNIQLNKTVNATANTASKEDEDLSSNYELICESEMIPNESKLHTEMSVVALDLHKNNSDHNSPTSERSYLEVIDDNINLNPCLPSKENSEPYSLHNMSSPEYCAESQKDQNSPDLDPYMDESGSKDLTNSKASVNVSIRNIDASDSCPAYCEGEFSNEHLDSHDEVYLYCKPNKEDSLSMVNFSELSESGSSADEGQHTALQNGDGQINPYENLKRLDKDDEHDYDTCIVPPRYSNL</sequence>
<feature type="signal peptide" evidence="3">
    <location>
        <begin position="1"/>
        <end position="20"/>
    </location>
</feature>
<keyword evidence="2" id="KW-0812">Transmembrane</keyword>
<gene>
    <name evidence="5" type="ORF">MCOR_32321</name>
</gene>
<dbReference type="Proteomes" id="UP000507470">
    <property type="component" value="Unassembled WGS sequence"/>
</dbReference>
<keyword evidence="3" id="KW-0732">Signal</keyword>
<dbReference type="InterPro" id="IPR013783">
    <property type="entry name" value="Ig-like_fold"/>
</dbReference>
<accession>A0A6J8CRI7</accession>
<dbReference type="SMART" id="SM00409">
    <property type="entry name" value="IG"/>
    <property type="match status" value="1"/>
</dbReference>
<dbReference type="EMBL" id="CACVKT020005775">
    <property type="protein sequence ID" value="CAC5397917.1"/>
    <property type="molecule type" value="Genomic_DNA"/>
</dbReference>
<dbReference type="SUPFAM" id="SSF48726">
    <property type="entry name" value="Immunoglobulin"/>
    <property type="match status" value="1"/>
</dbReference>
<feature type="domain" description="Immunoglobulin" evidence="4">
    <location>
        <begin position="24"/>
        <end position="118"/>
    </location>
</feature>
<feature type="region of interest" description="Disordered" evidence="1">
    <location>
        <begin position="428"/>
        <end position="453"/>
    </location>
</feature>
<keyword evidence="6" id="KW-1185">Reference proteome</keyword>
<dbReference type="OrthoDB" id="10028801at2759"/>
<reference evidence="5 6" key="1">
    <citation type="submission" date="2020-06" db="EMBL/GenBank/DDBJ databases">
        <authorList>
            <person name="Li R."/>
            <person name="Bekaert M."/>
        </authorList>
    </citation>
    <scope>NUCLEOTIDE SEQUENCE [LARGE SCALE GENOMIC DNA]</scope>
    <source>
        <strain evidence="6">wild</strain>
    </source>
</reference>
<name>A0A6J8CRI7_MYTCO</name>